<name>A0ABD6HQB5_SERMA</name>
<protein>
    <submittedName>
        <fullName evidence="1">Uncharacterized protein</fullName>
    </submittedName>
</protein>
<accession>A0ABD6HQB5</accession>
<dbReference type="Proteomes" id="UP000443014">
    <property type="component" value="Unassembled WGS sequence"/>
</dbReference>
<reference evidence="1 2" key="1">
    <citation type="submission" date="2019-11" db="EMBL/GenBank/DDBJ databases">
        <title>Whole genome sequence of a plant growth promoting strain Serratia marcescens BTL07 isolated from the rhizoplane of Chili (Capsicum annuum).</title>
        <authorList>
            <person name="Dutta S."/>
            <person name="Khatun A."/>
            <person name="Gupta D.R."/>
            <person name="Surovy M.Z."/>
            <person name="Rahman M.M."/>
            <person name="Mahmud N.U."/>
            <person name="Emes R."/>
            <person name="Warry A."/>
            <person name="West H."/>
            <person name="Clarke M.L."/>
            <person name="Islam M.T."/>
        </authorList>
    </citation>
    <scope>NUCLEOTIDE SEQUENCE [LARGE SCALE GENOMIC DNA]</scope>
    <source>
        <strain evidence="1 2">BTL07</strain>
    </source>
</reference>
<sequence length="96" mass="10016">MQHLNIDERGPIYSSLLRPFTAGKPIHHRLSGLPPNGAGENGARVGGNVSALHNGCISMQSAGTSSAAGGFIINNPNVINLNSRNNLINNESSTLN</sequence>
<proteinExistence type="predicted"/>
<dbReference type="AlphaFoldDB" id="A0ABD6HQB5"/>
<evidence type="ECO:0000313" key="2">
    <source>
        <dbReference type="Proteomes" id="UP000443014"/>
    </source>
</evidence>
<organism evidence="1 2">
    <name type="scientific">Serratia marcescens</name>
    <dbReference type="NCBI Taxonomy" id="615"/>
    <lineage>
        <taxon>Bacteria</taxon>
        <taxon>Pseudomonadati</taxon>
        <taxon>Pseudomonadota</taxon>
        <taxon>Gammaproteobacteria</taxon>
        <taxon>Enterobacterales</taxon>
        <taxon>Yersiniaceae</taxon>
        <taxon>Serratia</taxon>
    </lineage>
</organism>
<comment type="caution">
    <text evidence="1">The sequence shown here is derived from an EMBL/GenBank/DDBJ whole genome shotgun (WGS) entry which is preliminary data.</text>
</comment>
<evidence type="ECO:0000313" key="1">
    <source>
        <dbReference type="EMBL" id="MVF04218.1"/>
    </source>
</evidence>
<gene>
    <name evidence="1" type="ORF">GMA22_13255</name>
</gene>
<dbReference type="EMBL" id="WNKC01000002">
    <property type="protein sequence ID" value="MVF04218.1"/>
    <property type="molecule type" value="Genomic_DNA"/>
</dbReference>
<dbReference type="RefSeq" id="WP_134942539.1">
    <property type="nucleotide sequence ID" value="NZ_CAMKJE010000002.1"/>
</dbReference>